<dbReference type="STRING" id="1764295.A0A5B8MKH9"/>
<dbReference type="InterPro" id="IPR000719">
    <property type="entry name" value="Prot_kinase_dom"/>
</dbReference>
<reference evidence="10" key="2">
    <citation type="submission" date="2021-01" db="EMBL/GenBank/DDBJ databases">
        <authorList>
            <person name="Corre E."/>
            <person name="Pelletier E."/>
            <person name="Niang G."/>
            <person name="Scheremetjew M."/>
            <person name="Finn R."/>
            <person name="Kale V."/>
            <person name="Holt S."/>
            <person name="Cochrane G."/>
            <person name="Meng A."/>
            <person name="Brown T."/>
            <person name="Cohen L."/>
        </authorList>
    </citation>
    <scope>NUCLEOTIDE SEQUENCE</scope>
    <source>
        <strain evidence="10">CCMP1205</strain>
    </source>
</reference>
<keyword evidence="1" id="KW-0723">Serine/threonine-protein kinase</keyword>
<dbReference type="FunFam" id="1.10.510.10:FF:000380">
    <property type="entry name" value="Serine/threonine-protein kinase ppk15"/>
    <property type="match status" value="1"/>
</dbReference>
<keyword evidence="6 7" id="KW-0067">ATP-binding</keyword>
<dbReference type="GO" id="GO:0005737">
    <property type="term" value="C:cytoplasm"/>
    <property type="evidence" value="ECO:0007669"/>
    <property type="project" value="TreeGrafter"/>
</dbReference>
<dbReference type="InterPro" id="IPR050494">
    <property type="entry name" value="Ser_Thr_dual-spec_kinase"/>
</dbReference>
<accession>A0A5B8MKH9</accession>
<dbReference type="GO" id="GO:0004674">
    <property type="term" value="F:protein serine/threonine kinase activity"/>
    <property type="evidence" value="ECO:0007669"/>
    <property type="project" value="UniProtKB-KW"/>
</dbReference>
<dbReference type="EMBL" id="HBHL01010742">
    <property type="protein sequence ID" value="CAD9718268.1"/>
    <property type="molecule type" value="Transcribed_RNA"/>
</dbReference>
<evidence type="ECO:0000256" key="1">
    <source>
        <dbReference type="ARBA" id="ARBA00022527"/>
    </source>
</evidence>
<dbReference type="Pfam" id="PF00069">
    <property type="entry name" value="Pkinase"/>
    <property type="match status" value="1"/>
</dbReference>
<dbReference type="InterPro" id="IPR017441">
    <property type="entry name" value="Protein_kinase_ATP_BS"/>
</dbReference>
<proteinExistence type="predicted"/>
<dbReference type="Gene3D" id="1.10.510.10">
    <property type="entry name" value="Transferase(Phosphotransferase) domain 1"/>
    <property type="match status" value="1"/>
</dbReference>
<evidence type="ECO:0000256" key="5">
    <source>
        <dbReference type="ARBA" id="ARBA00022777"/>
    </source>
</evidence>
<evidence type="ECO:0000256" key="3">
    <source>
        <dbReference type="ARBA" id="ARBA00022679"/>
    </source>
</evidence>
<dbReference type="PROSITE" id="PS50011">
    <property type="entry name" value="PROTEIN_KINASE_DOM"/>
    <property type="match status" value="1"/>
</dbReference>
<dbReference type="InterPro" id="IPR008271">
    <property type="entry name" value="Ser/Thr_kinase_AS"/>
</dbReference>
<keyword evidence="2" id="KW-0597">Phosphoprotein</keyword>
<dbReference type="GO" id="GO:0005524">
    <property type="term" value="F:ATP binding"/>
    <property type="evidence" value="ECO:0007669"/>
    <property type="project" value="UniProtKB-UniRule"/>
</dbReference>
<dbReference type="Proteomes" id="UP000316726">
    <property type="component" value="Chromosome 3"/>
</dbReference>
<evidence type="ECO:0000256" key="6">
    <source>
        <dbReference type="ARBA" id="ARBA00022840"/>
    </source>
</evidence>
<evidence type="ECO:0000313" key="11">
    <source>
        <dbReference type="EMBL" id="QDZ20205.1"/>
    </source>
</evidence>
<feature type="binding site" evidence="7">
    <location>
        <position position="84"/>
    </location>
    <ligand>
        <name>ATP</name>
        <dbReference type="ChEBI" id="CHEBI:30616"/>
    </ligand>
</feature>
<dbReference type="Gene3D" id="3.30.200.20">
    <property type="entry name" value="Phosphorylase Kinase, domain 1"/>
    <property type="match status" value="1"/>
</dbReference>
<evidence type="ECO:0000259" key="9">
    <source>
        <dbReference type="PROSITE" id="PS50011"/>
    </source>
</evidence>
<evidence type="ECO:0000256" key="7">
    <source>
        <dbReference type="PROSITE-ProRule" id="PRU10141"/>
    </source>
</evidence>
<sequence length="515" mass="58398">MQVDDADHHHDEEGLEDRRALTQPSVPVANEDWDNENSDLILYQGDEILINGKRYHIDGILGHGTFGQVVRCTCSETGKHVAVKVIKNQPAYFHQARMEIAILQYLNSQYDLENKHHIVRMLDFCKFKNHLCISFELLHDNLYELLKMNHFHGLSLNLVRALVSQILTALIALRDAGVIHCDLKPENILLENPHESAAVKVIDFGSACFSDHTVYSYIQSRFYRSIEVVLGYPYTFSIDMWSLGCIAAELFLGLPLFPGASEYDLLSRIIEMLGHPMENMLRFSKNTGKYFKVDHENGTYQLMTEEEYEASSNSSHKPGKCYFTKTKLADIIGSYPMRCSNEPGALEKEQRRRQAFLDFLGGLLTLDPHRRWTPRQAMQHPFITGAEWTEPFVPQPEVPRGHFWPSGATQLPVAARTRAFSASSSGDVFDATGFVAQQHQQRVRMEMIHAQAHAAACQAVMGGQQIHPTPNLTPFGTPPAVWHATRRMTYPLSQSYDGATNFMFPGNKEEQEDDV</sequence>
<keyword evidence="3" id="KW-0808">Transferase</keyword>
<dbReference type="EMBL" id="CP031036">
    <property type="protein sequence ID" value="QDZ20205.1"/>
    <property type="molecule type" value="Genomic_DNA"/>
</dbReference>
<dbReference type="SMART" id="SM00220">
    <property type="entry name" value="S_TKc"/>
    <property type="match status" value="1"/>
</dbReference>
<dbReference type="GO" id="GO:0004713">
    <property type="term" value="F:protein tyrosine kinase activity"/>
    <property type="evidence" value="ECO:0007669"/>
    <property type="project" value="TreeGrafter"/>
</dbReference>
<evidence type="ECO:0000256" key="2">
    <source>
        <dbReference type="ARBA" id="ARBA00022553"/>
    </source>
</evidence>
<dbReference type="SUPFAM" id="SSF56112">
    <property type="entry name" value="Protein kinase-like (PK-like)"/>
    <property type="match status" value="1"/>
</dbReference>
<dbReference type="PANTHER" id="PTHR24058">
    <property type="entry name" value="DUAL SPECIFICITY PROTEIN KINASE"/>
    <property type="match status" value="1"/>
</dbReference>
<protein>
    <submittedName>
        <fullName evidence="11">Serine/threonine-protein kinase</fullName>
    </submittedName>
</protein>
<reference evidence="11 12" key="1">
    <citation type="submission" date="2018-07" db="EMBL/GenBank/DDBJ databases">
        <title>The complete nuclear genome of the prasinophyte Chloropicon primus (CCMP1205).</title>
        <authorList>
            <person name="Pombert J.-F."/>
            <person name="Otis C."/>
            <person name="Turmel M."/>
            <person name="Lemieux C."/>
        </authorList>
    </citation>
    <scope>NUCLEOTIDE SEQUENCE [LARGE SCALE GENOMIC DNA]</scope>
    <source>
        <strain evidence="11 12">CCMP1205</strain>
    </source>
</reference>
<evidence type="ECO:0000256" key="4">
    <source>
        <dbReference type="ARBA" id="ARBA00022741"/>
    </source>
</evidence>
<evidence type="ECO:0000313" key="10">
    <source>
        <dbReference type="EMBL" id="CAD9718268.1"/>
    </source>
</evidence>
<feature type="domain" description="Protein kinase" evidence="9">
    <location>
        <begin position="55"/>
        <end position="383"/>
    </location>
</feature>
<feature type="region of interest" description="Disordered" evidence="8">
    <location>
        <begin position="1"/>
        <end position="29"/>
    </location>
</feature>
<dbReference type="AlphaFoldDB" id="A0A5B8MKH9"/>
<feature type="compositionally biased region" description="Basic and acidic residues" evidence="8">
    <location>
        <begin position="1"/>
        <end position="20"/>
    </location>
</feature>
<evidence type="ECO:0000256" key="8">
    <source>
        <dbReference type="SAM" id="MobiDB-lite"/>
    </source>
</evidence>
<keyword evidence="5 11" id="KW-0418">Kinase</keyword>
<gene>
    <name evidence="11" type="ORF">A3770_03p27230</name>
    <name evidence="10" type="ORF">CPRI1469_LOCUS7133</name>
</gene>
<organism evidence="11 12">
    <name type="scientific">Chloropicon primus</name>
    <dbReference type="NCBI Taxonomy" id="1764295"/>
    <lineage>
        <taxon>Eukaryota</taxon>
        <taxon>Viridiplantae</taxon>
        <taxon>Chlorophyta</taxon>
        <taxon>Chloropicophyceae</taxon>
        <taxon>Chloropicales</taxon>
        <taxon>Chloropicaceae</taxon>
        <taxon>Chloropicon</taxon>
    </lineage>
</organism>
<dbReference type="PANTHER" id="PTHR24058:SF17">
    <property type="entry name" value="HOMEODOMAIN INTERACTING PROTEIN KINASE, ISOFORM D"/>
    <property type="match status" value="1"/>
</dbReference>
<dbReference type="PROSITE" id="PS00107">
    <property type="entry name" value="PROTEIN_KINASE_ATP"/>
    <property type="match status" value="1"/>
</dbReference>
<dbReference type="OrthoDB" id="9332038at2759"/>
<keyword evidence="4 7" id="KW-0547">Nucleotide-binding</keyword>
<name>A0A5B8MKH9_9CHLO</name>
<dbReference type="InterPro" id="IPR011009">
    <property type="entry name" value="Kinase-like_dom_sf"/>
</dbReference>
<dbReference type="PROSITE" id="PS00108">
    <property type="entry name" value="PROTEIN_KINASE_ST"/>
    <property type="match status" value="1"/>
</dbReference>
<keyword evidence="12" id="KW-1185">Reference proteome</keyword>
<evidence type="ECO:0000313" key="12">
    <source>
        <dbReference type="Proteomes" id="UP000316726"/>
    </source>
</evidence>